<dbReference type="AlphaFoldDB" id="A0A9D1H8G3"/>
<dbReference type="InterPro" id="IPR025117">
    <property type="entry name" value="DUF4037"/>
</dbReference>
<comment type="caution">
    <text evidence="2">The sequence shown here is derived from an EMBL/GenBank/DDBJ whole genome shotgun (WGS) entry which is preliminary data.</text>
</comment>
<accession>A0A9D1H8G3</accession>
<evidence type="ECO:0000313" key="3">
    <source>
        <dbReference type="Proteomes" id="UP000824160"/>
    </source>
</evidence>
<gene>
    <name evidence="2" type="ORF">IAC43_05800</name>
</gene>
<evidence type="ECO:0000313" key="2">
    <source>
        <dbReference type="EMBL" id="HIT94679.1"/>
    </source>
</evidence>
<protein>
    <submittedName>
        <fullName evidence="2">DUF4037 domain-containing protein</fullName>
    </submittedName>
</protein>
<sequence length="368" mass="40985">MAFIKGRDLCRAFFLEAAKPLLDESFPELSYSAGLLGYGSDVLGYDDAVSTDHMWGPRFYLFLSEKDIGLKPQIEKLFAEKLPVSFLGYSVNFSEPDPNDGGVRHPVPVENGPVSPLIWIYTPHGYLKEYLGKSDLEQLSEADWLAFSEHRLLALRSAEFYTDGLQMKELLAPLGFYPTDVQKYLIASNWSLIAEEQAFVGRCAQVGDEIGSRLACGRIVERLMRLCFLYCGEYAPYSKWFGTAFSRLPIDGKLKDAITVAVSAPDYPQREAALVEAQLLTADLHNQSGITEPVAVKAQKYFGRDMTVIFADRIVQAVQDTLSRTPLEGLPLLGSISEVANMVTFSDNPRWQSRIGALYSPVTSTFDN</sequence>
<dbReference type="Pfam" id="PF13228">
    <property type="entry name" value="DUF4037"/>
    <property type="match status" value="1"/>
</dbReference>
<reference evidence="2" key="1">
    <citation type="submission" date="2020-10" db="EMBL/GenBank/DDBJ databases">
        <authorList>
            <person name="Gilroy R."/>
        </authorList>
    </citation>
    <scope>NUCLEOTIDE SEQUENCE</scope>
    <source>
        <strain evidence="2">ChiBcec7-5410</strain>
    </source>
</reference>
<organism evidence="2 3">
    <name type="scientific">Candidatus Faecivivens stercoripullorum</name>
    <dbReference type="NCBI Taxonomy" id="2840805"/>
    <lineage>
        <taxon>Bacteria</taxon>
        <taxon>Bacillati</taxon>
        <taxon>Bacillota</taxon>
        <taxon>Clostridia</taxon>
        <taxon>Eubacteriales</taxon>
        <taxon>Oscillospiraceae</taxon>
        <taxon>Oscillospiraceae incertae sedis</taxon>
        <taxon>Candidatus Faecivivens</taxon>
    </lineage>
</organism>
<proteinExistence type="predicted"/>
<dbReference type="Proteomes" id="UP000824160">
    <property type="component" value="Unassembled WGS sequence"/>
</dbReference>
<feature type="domain" description="DUF4037" evidence="1">
    <location>
        <begin position="144"/>
        <end position="241"/>
    </location>
</feature>
<evidence type="ECO:0000259" key="1">
    <source>
        <dbReference type="Pfam" id="PF13228"/>
    </source>
</evidence>
<name>A0A9D1H8G3_9FIRM</name>
<reference evidence="2" key="2">
    <citation type="journal article" date="2021" name="PeerJ">
        <title>Extensive microbial diversity within the chicken gut microbiome revealed by metagenomics and culture.</title>
        <authorList>
            <person name="Gilroy R."/>
            <person name="Ravi A."/>
            <person name="Getino M."/>
            <person name="Pursley I."/>
            <person name="Horton D.L."/>
            <person name="Alikhan N.F."/>
            <person name="Baker D."/>
            <person name="Gharbi K."/>
            <person name="Hall N."/>
            <person name="Watson M."/>
            <person name="Adriaenssens E.M."/>
            <person name="Foster-Nyarko E."/>
            <person name="Jarju S."/>
            <person name="Secka A."/>
            <person name="Antonio M."/>
            <person name="Oren A."/>
            <person name="Chaudhuri R.R."/>
            <person name="La Ragione R."/>
            <person name="Hildebrand F."/>
            <person name="Pallen M.J."/>
        </authorList>
    </citation>
    <scope>NUCLEOTIDE SEQUENCE</scope>
    <source>
        <strain evidence="2">ChiBcec7-5410</strain>
    </source>
</reference>
<dbReference type="EMBL" id="DVLW01000159">
    <property type="protein sequence ID" value="HIT94679.1"/>
    <property type="molecule type" value="Genomic_DNA"/>
</dbReference>